<feature type="region of interest" description="Disordered" evidence="1">
    <location>
        <begin position="1"/>
        <end position="54"/>
    </location>
</feature>
<keyword evidence="3" id="KW-1185">Reference proteome</keyword>
<evidence type="ECO:0000256" key="1">
    <source>
        <dbReference type="SAM" id="MobiDB-lite"/>
    </source>
</evidence>
<comment type="caution">
    <text evidence="2">The sequence shown here is derived from an EMBL/GenBank/DDBJ whole genome shotgun (WGS) entry which is preliminary data.</text>
</comment>
<accession>A0ABP8U0J1</accession>
<feature type="compositionally biased region" description="Basic and acidic residues" evidence="1">
    <location>
        <begin position="22"/>
        <end position="33"/>
    </location>
</feature>
<name>A0ABP8U0J1_9ACTN</name>
<organism evidence="2 3">
    <name type="scientific">Actinoallomurus liliacearum</name>
    <dbReference type="NCBI Taxonomy" id="1080073"/>
    <lineage>
        <taxon>Bacteria</taxon>
        <taxon>Bacillati</taxon>
        <taxon>Actinomycetota</taxon>
        <taxon>Actinomycetes</taxon>
        <taxon>Streptosporangiales</taxon>
        <taxon>Thermomonosporaceae</taxon>
        <taxon>Actinoallomurus</taxon>
    </lineage>
</organism>
<dbReference type="Proteomes" id="UP001500212">
    <property type="component" value="Unassembled WGS sequence"/>
</dbReference>
<evidence type="ECO:0000313" key="2">
    <source>
        <dbReference type="EMBL" id="GAA4618663.1"/>
    </source>
</evidence>
<proteinExistence type="predicted"/>
<evidence type="ECO:0000313" key="3">
    <source>
        <dbReference type="Proteomes" id="UP001500212"/>
    </source>
</evidence>
<feature type="compositionally biased region" description="Basic and acidic residues" evidence="1">
    <location>
        <begin position="44"/>
        <end position="54"/>
    </location>
</feature>
<protein>
    <submittedName>
        <fullName evidence="2">Uncharacterized protein</fullName>
    </submittedName>
</protein>
<sequence>MARRWTRSVDLEGEEPVMAEVQKPDWSKLDTNKDASQGQGAQDVESRESGESGK</sequence>
<gene>
    <name evidence="2" type="ORF">GCM10023195_84050</name>
</gene>
<reference evidence="3" key="1">
    <citation type="journal article" date="2019" name="Int. J. Syst. Evol. Microbiol.">
        <title>The Global Catalogue of Microorganisms (GCM) 10K type strain sequencing project: providing services to taxonomists for standard genome sequencing and annotation.</title>
        <authorList>
            <consortium name="The Broad Institute Genomics Platform"/>
            <consortium name="The Broad Institute Genome Sequencing Center for Infectious Disease"/>
            <person name="Wu L."/>
            <person name="Ma J."/>
        </authorList>
    </citation>
    <scope>NUCLEOTIDE SEQUENCE [LARGE SCALE GENOMIC DNA]</scope>
    <source>
        <strain evidence="3">JCM 17938</strain>
    </source>
</reference>
<dbReference type="EMBL" id="BAABHJ010000040">
    <property type="protein sequence ID" value="GAA4618663.1"/>
    <property type="molecule type" value="Genomic_DNA"/>
</dbReference>